<dbReference type="Gene3D" id="3.90.550.10">
    <property type="entry name" value="Spore Coat Polysaccharide Biosynthesis Protein SpsA, Chain A"/>
    <property type="match status" value="1"/>
</dbReference>
<evidence type="ECO:0000259" key="2">
    <source>
        <dbReference type="Pfam" id="PF00535"/>
    </source>
</evidence>
<name>A0A4U1D3R3_9BACI</name>
<dbReference type="SUPFAM" id="SSF53448">
    <property type="entry name" value="Nucleotide-diphospho-sugar transferases"/>
    <property type="match status" value="1"/>
</dbReference>
<evidence type="ECO:0000313" key="4">
    <source>
        <dbReference type="Proteomes" id="UP000307756"/>
    </source>
</evidence>
<dbReference type="Gene3D" id="1.25.40.10">
    <property type="entry name" value="Tetratricopeptide repeat domain"/>
    <property type="match status" value="1"/>
</dbReference>
<protein>
    <submittedName>
        <fullName evidence="3">Glycosyltransferase</fullName>
    </submittedName>
</protein>
<dbReference type="CDD" id="cd02511">
    <property type="entry name" value="Beta4Glucosyltransferase"/>
    <property type="match status" value="1"/>
</dbReference>
<comment type="caution">
    <text evidence="3">The sequence shown here is derived from an EMBL/GenBank/DDBJ whole genome shotgun (WGS) entry which is preliminary data.</text>
</comment>
<dbReference type="Pfam" id="PF00535">
    <property type="entry name" value="Glycos_transf_2"/>
    <property type="match status" value="1"/>
</dbReference>
<dbReference type="InterPro" id="IPR029044">
    <property type="entry name" value="Nucleotide-diphossugar_trans"/>
</dbReference>
<keyword evidence="4" id="KW-1185">Reference proteome</keyword>
<accession>A0A4U1D3R3</accession>
<dbReference type="PANTHER" id="PTHR43630:SF2">
    <property type="entry name" value="GLYCOSYLTRANSFERASE"/>
    <property type="match status" value="1"/>
</dbReference>
<evidence type="ECO:0000256" key="1">
    <source>
        <dbReference type="PROSITE-ProRule" id="PRU00339"/>
    </source>
</evidence>
<dbReference type="InterPro" id="IPR019734">
    <property type="entry name" value="TPR_rpt"/>
</dbReference>
<dbReference type="InterPro" id="IPR011990">
    <property type="entry name" value="TPR-like_helical_dom_sf"/>
</dbReference>
<dbReference type="EMBL" id="SWBM01000002">
    <property type="protein sequence ID" value="TKC17039.1"/>
    <property type="molecule type" value="Genomic_DNA"/>
</dbReference>
<dbReference type="PROSITE" id="PS50005">
    <property type="entry name" value="TPR"/>
    <property type="match status" value="1"/>
</dbReference>
<organism evidence="3 4">
    <name type="scientific">Robertmurraya kyonggiensis</name>
    <dbReference type="NCBI Taxonomy" id="1037680"/>
    <lineage>
        <taxon>Bacteria</taxon>
        <taxon>Bacillati</taxon>
        <taxon>Bacillota</taxon>
        <taxon>Bacilli</taxon>
        <taxon>Bacillales</taxon>
        <taxon>Bacillaceae</taxon>
        <taxon>Robertmurraya</taxon>
    </lineage>
</organism>
<dbReference type="Proteomes" id="UP000307756">
    <property type="component" value="Unassembled WGS sequence"/>
</dbReference>
<dbReference type="InterPro" id="IPR001173">
    <property type="entry name" value="Glyco_trans_2-like"/>
</dbReference>
<evidence type="ECO:0000313" key="3">
    <source>
        <dbReference type="EMBL" id="TKC17039.1"/>
    </source>
</evidence>
<proteinExistence type="predicted"/>
<feature type="domain" description="Glycosyltransferase 2-like" evidence="2">
    <location>
        <begin position="4"/>
        <end position="91"/>
    </location>
</feature>
<reference evidence="3 4" key="1">
    <citation type="journal article" date="2011" name="J. Microbiol.">
        <title>Bacillus kyonggiensis sp. nov., isolated from soil of a lettuce field.</title>
        <authorList>
            <person name="Dong K."/>
            <person name="Lee S."/>
        </authorList>
    </citation>
    <scope>NUCLEOTIDE SEQUENCE [LARGE SCALE GENOMIC DNA]</scope>
    <source>
        <strain evidence="3 4">NB22</strain>
    </source>
</reference>
<gene>
    <name evidence="3" type="ORF">FA727_13360</name>
</gene>
<keyword evidence="3" id="KW-0808">Transferase</keyword>
<dbReference type="GO" id="GO:0016740">
    <property type="term" value="F:transferase activity"/>
    <property type="evidence" value="ECO:0007669"/>
    <property type="project" value="UniProtKB-KW"/>
</dbReference>
<dbReference type="PANTHER" id="PTHR43630">
    <property type="entry name" value="POLY-BETA-1,6-N-ACETYL-D-GLUCOSAMINE SYNTHASE"/>
    <property type="match status" value="1"/>
</dbReference>
<dbReference type="SUPFAM" id="SSF48452">
    <property type="entry name" value="TPR-like"/>
    <property type="match status" value="1"/>
</dbReference>
<dbReference type="AlphaFoldDB" id="A0A4U1D3R3"/>
<feature type="repeat" description="TPR" evidence="1">
    <location>
        <begin position="186"/>
        <end position="219"/>
    </location>
</feature>
<sequence length="353" mass="41105">MKISLAMIVKNAETTINKCLESVQGIVDEMVIVDTGSTDQTISVIKKYSNVLLYDFNWCDDFSKARNYAIEQTTGDYILVLDSDEYITSGTRVELESVMSQNKIGRILICSDFKKENQIYQAKEYVSRFFPRETRFIGAIHEQLDSNKPRVKLDLMVNHSGYFETNKSKRNIPILLNEVMQNPTDPYYLFQLGKVLRIEKQYERAFQLLRKSYDLVPKNAPYYEELVVEVINCGKECGKEEVLEVIMQNDEILINVSDFHFAKGLYYLDYCLVFSDKAVNYIQKIEDSFLTCLRLNNQTHIEYLQGSSTFLPAYNLGVYYEVTSNVEKALYYYQLSSKYGYCLAEKRLEKLFI</sequence>
<keyword evidence="1" id="KW-0802">TPR repeat</keyword>